<accession>A0A5B9QYG9</accession>
<evidence type="ECO:0000256" key="5">
    <source>
        <dbReference type="RuleBase" id="RU004508"/>
    </source>
</evidence>
<proteinExistence type="inferred from homology"/>
<dbReference type="SUPFAM" id="SSF53383">
    <property type="entry name" value="PLP-dependent transferases"/>
    <property type="match status" value="1"/>
</dbReference>
<dbReference type="InterPro" id="IPR000653">
    <property type="entry name" value="DegT/StrS_aminotransferase"/>
</dbReference>
<evidence type="ECO:0000256" key="1">
    <source>
        <dbReference type="ARBA" id="ARBA00022898"/>
    </source>
</evidence>
<keyword evidence="7" id="KW-1185">Reference proteome</keyword>
<protein>
    <submittedName>
        <fullName evidence="6">dTDP-3-amino-3,6-dideoxy-alpha-D-galactopyranose transaminase</fullName>
        <ecNumber evidence="6">2.6.1.90</ecNumber>
    </submittedName>
</protein>
<name>A0A5B9QYG9_9BACT</name>
<dbReference type="GO" id="GO:0000271">
    <property type="term" value="P:polysaccharide biosynthetic process"/>
    <property type="evidence" value="ECO:0007669"/>
    <property type="project" value="TreeGrafter"/>
</dbReference>
<dbReference type="Pfam" id="PF01041">
    <property type="entry name" value="DegT_DnrJ_EryC1"/>
    <property type="match status" value="1"/>
</dbReference>
<evidence type="ECO:0000256" key="2">
    <source>
        <dbReference type="ARBA" id="ARBA00037999"/>
    </source>
</evidence>
<dbReference type="InterPro" id="IPR015421">
    <property type="entry name" value="PyrdxlP-dep_Trfase_major"/>
</dbReference>
<dbReference type="EMBL" id="CP042914">
    <property type="protein sequence ID" value="QEG38983.1"/>
    <property type="molecule type" value="Genomic_DNA"/>
</dbReference>
<feature type="active site" description="Proton acceptor" evidence="3">
    <location>
        <position position="193"/>
    </location>
</feature>
<evidence type="ECO:0000256" key="4">
    <source>
        <dbReference type="PIRSR" id="PIRSR000390-2"/>
    </source>
</evidence>
<dbReference type="Proteomes" id="UP000325286">
    <property type="component" value="Chromosome"/>
</dbReference>
<keyword evidence="1 4" id="KW-0663">Pyridoxal phosphate</keyword>
<dbReference type="AlphaFoldDB" id="A0A5B9QYG9"/>
<feature type="modified residue" description="N6-(pyridoxal phosphate)lysine" evidence="4">
    <location>
        <position position="193"/>
    </location>
</feature>
<gene>
    <name evidence="6" type="primary">fdtB</name>
    <name evidence="6" type="ORF">UC8_09440</name>
</gene>
<dbReference type="RefSeq" id="WP_068140672.1">
    <property type="nucleotide sequence ID" value="NZ_CP042914.1"/>
</dbReference>
<dbReference type="OrthoDB" id="9810913at2"/>
<evidence type="ECO:0000313" key="7">
    <source>
        <dbReference type="Proteomes" id="UP000325286"/>
    </source>
</evidence>
<dbReference type="InterPro" id="IPR015422">
    <property type="entry name" value="PyrdxlP-dep_Trfase_small"/>
</dbReference>
<dbReference type="InterPro" id="IPR015424">
    <property type="entry name" value="PyrdxlP-dep_Trfase"/>
</dbReference>
<dbReference type="KEGG" id="rul:UC8_09440"/>
<dbReference type="PANTHER" id="PTHR30244:SF36">
    <property type="entry name" value="3-OXO-GLUCOSE-6-PHOSPHATE:GLUTAMATE AMINOTRANSFERASE"/>
    <property type="match status" value="1"/>
</dbReference>
<evidence type="ECO:0000256" key="3">
    <source>
        <dbReference type="PIRSR" id="PIRSR000390-1"/>
    </source>
</evidence>
<dbReference type="EC" id="2.6.1.90" evidence="6"/>
<dbReference type="GO" id="GO:0008483">
    <property type="term" value="F:transaminase activity"/>
    <property type="evidence" value="ECO:0007669"/>
    <property type="project" value="UniProtKB-KW"/>
</dbReference>
<sequence>MNATPKLDPIPLVDLQSQSRAIKADVLRRMEQVIDGARYILGQEVQEFEQQFANYCGTEHCVGLANGTEAIHLALRALEIGAGDEVITAGNSFAATAFAIAYAGAQAVFVDIDPVDFNIDVSLIEQAITERTKAIIPVHLYGQPARMDTIREIADRYGLKIIEDAAQAHGAQWNGQRCGSFCDIGCFSFYPGKNLGAFGDGGAAVSNDPQLADKLRMLRNYGQQQKNRHELLGYNCRLDTLQACVLLSKMQHLETWTEQRRTAAQWYREALADVDVELPVAHEQARHVYHLFVIRVANRDQLIAALAEQNIFCGVHYPHPLCTAAPFVDAPTLPLDLPVCSRVADEIVSLPMYPEITRDQVARVAAAIGAFVSQQEPARESV</sequence>
<dbReference type="GO" id="GO:0030170">
    <property type="term" value="F:pyridoxal phosphate binding"/>
    <property type="evidence" value="ECO:0007669"/>
    <property type="project" value="UniProtKB-ARBA"/>
</dbReference>
<comment type="similarity">
    <text evidence="2 5">Belongs to the DegT/DnrJ/EryC1 family.</text>
</comment>
<evidence type="ECO:0000313" key="6">
    <source>
        <dbReference type="EMBL" id="QEG38983.1"/>
    </source>
</evidence>
<organism evidence="6 7">
    <name type="scientific">Roseimaritima ulvae</name>
    <dbReference type="NCBI Taxonomy" id="980254"/>
    <lineage>
        <taxon>Bacteria</taxon>
        <taxon>Pseudomonadati</taxon>
        <taxon>Planctomycetota</taxon>
        <taxon>Planctomycetia</taxon>
        <taxon>Pirellulales</taxon>
        <taxon>Pirellulaceae</taxon>
        <taxon>Roseimaritima</taxon>
    </lineage>
</organism>
<reference evidence="6 7" key="1">
    <citation type="submission" date="2019-08" db="EMBL/GenBank/DDBJ databases">
        <title>Deep-cultivation of Planctomycetes and their phenomic and genomic characterization uncovers novel biology.</title>
        <authorList>
            <person name="Wiegand S."/>
            <person name="Jogler M."/>
            <person name="Boedeker C."/>
            <person name="Pinto D."/>
            <person name="Vollmers J."/>
            <person name="Rivas-Marin E."/>
            <person name="Kohn T."/>
            <person name="Peeters S.H."/>
            <person name="Heuer A."/>
            <person name="Rast P."/>
            <person name="Oberbeckmann S."/>
            <person name="Bunk B."/>
            <person name="Jeske O."/>
            <person name="Meyerdierks A."/>
            <person name="Storesund J.E."/>
            <person name="Kallscheuer N."/>
            <person name="Luecker S."/>
            <person name="Lage O.M."/>
            <person name="Pohl T."/>
            <person name="Merkel B.J."/>
            <person name="Hornburger P."/>
            <person name="Mueller R.-W."/>
            <person name="Bruemmer F."/>
            <person name="Labrenz M."/>
            <person name="Spormann A.M."/>
            <person name="Op den Camp H."/>
            <person name="Overmann J."/>
            <person name="Amann R."/>
            <person name="Jetten M.S.M."/>
            <person name="Mascher T."/>
            <person name="Medema M.H."/>
            <person name="Devos D.P."/>
            <person name="Kaster A.-K."/>
            <person name="Ovreas L."/>
            <person name="Rohde M."/>
            <person name="Galperin M.Y."/>
            <person name="Jogler C."/>
        </authorList>
    </citation>
    <scope>NUCLEOTIDE SEQUENCE [LARGE SCALE GENOMIC DNA]</scope>
    <source>
        <strain evidence="6 7">UC8</strain>
    </source>
</reference>
<dbReference type="Gene3D" id="3.90.1150.10">
    <property type="entry name" value="Aspartate Aminotransferase, domain 1"/>
    <property type="match status" value="1"/>
</dbReference>
<keyword evidence="6" id="KW-0032">Aminotransferase</keyword>
<dbReference type="CDD" id="cd00616">
    <property type="entry name" value="AHBA_syn"/>
    <property type="match status" value="1"/>
</dbReference>
<dbReference type="Gene3D" id="3.40.640.10">
    <property type="entry name" value="Type I PLP-dependent aspartate aminotransferase-like (Major domain)"/>
    <property type="match status" value="1"/>
</dbReference>
<dbReference type="FunFam" id="3.40.640.10:FF:000089">
    <property type="entry name" value="Aminotransferase, DegT/DnrJ/EryC1/StrS family"/>
    <property type="match status" value="1"/>
</dbReference>
<keyword evidence="6" id="KW-0808">Transferase</keyword>
<dbReference type="PANTHER" id="PTHR30244">
    <property type="entry name" value="TRANSAMINASE"/>
    <property type="match status" value="1"/>
</dbReference>
<dbReference type="PIRSF" id="PIRSF000390">
    <property type="entry name" value="PLP_StrS"/>
    <property type="match status" value="1"/>
</dbReference>